<name>A0AAD9P657_RIDPI</name>
<sequence length="156" mass="18036">MSAPWTIKENTSAIVQVGLTSDSDHIWKIVVNLSAENGMQADVKYPAPERWSKEPSETDLLDGCILPTEKQVDMLLANRRSSRRGRRKRAAMYTHIQKWNVLSIPWKFDGKHTGREKQRIRSAFKRWSDQTCIRFREMGTNVKYAGHHILVTKKKG</sequence>
<organism evidence="3 4">
    <name type="scientific">Ridgeia piscesae</name>
    <name type="common">Tubeworm</name>
    <dbReference type="NCBI Taxonomy" id="27915"/>
    <lineage>
        <taxon>Eukaryota</taxon>
        <taxon>Metazoa</taxon>
        <taxon>Spiralia</taxon>
        <taxon>Lophotrochozoa</taxon>
        <taxon>Annelida</taxon>
        <taxon>Polychaeta</taxon>
        <taxon>Sedentaria</taxon>
        <taxon>Canalipalpata</taxon>
        <taxon>Sabellida</taxon>
        <taxon>Siboglinidae</taxon>
        <taxon>Ridgeia</taxon>
    </lineage>
</organism>
<comment type="caution">
    <text evidence="1">Lacks conserved residue(s) required for the propagation of feature annotation.</text>
</comment>
<dbReference type="PROSITE" id="PS51864">
    <property type="entry name" value="ASTACIN"/>
    <property type="match status" value="1"/>
</dbReference>
<evidence type="ECO:0000313" key="3">
    <source>
        <dbReference type="EMBL" id="KAK2188849.1"/>
    </source>
</evidence>
<dbReference type="InterPro" id="IPR024079">
    <property type="entry name" value="MetalloPept_cat_dom_sf"/>
</dbReference>
<dbReference type="EMBL" id="JAODUO010000121">
    <property type="protein sequence ID" value="KAK2188849.1"/>
    <property type="molecule type" value="Genomic_DNA"/>
</dbReference>
<comment type="caution">
    <text evidence="3">The sequence shown here is derived from an EMBL/GenBank/DDBJ whole genome shotgun (WGS) entry which is preliminary data.</text>
</comment>
<dbReference type="Gene3D" id="3.40.390.10">
    <property type="entry name" value="Collagenase (Catalytic Domain)"/>
    <property type="match status" value="1"/>
</dbReference>
<reference evidence="3" key="1">
    <citation type="journal article" date="2023" name="Mol. Biol. Evol.">
        <title>Third-Generation Sequencing Reveals the Adaptive Role of the Epigenome in Three Deep-Sea Polychaetes.</title>
        <authorList>
            <person name="Perez M."/>
            <person name="Aroh O."/>
            <person name="Sun Y."/>
            <person name="Lan Y."/>
            <person name="Juniper S.K."/>
            <person name="Young C.R."/>
            <person name="Angers B."/>
            <person name="Qian P.Y."/>
        </authorList>
    </citation>
    <scope>NUCLEOTIDE SEQUENCE</scope>
    <source>
        <strain evidence="3">R07B-5</strain>
    </source>
</reference>
<evidence type="ECO:0000256" key="1">
    <source>
        <dbReference type="PROSITE-ProRule" id="PRU01211"/>
    </source>
</evidence>
<dbReference type="Proteomes" id="UP001209878">
    <property type="component" value="Unassembled WGS sequence"/>
</dbReference>
<dbReference type="GO" id="GO:0006508">
    <property type="term" value="P:proteolysis"/>
    <property type="evidence" value="ECO:0007669"/>
    <property type="project" value="InterPro"/>
</dbReference>
<evidence type="ECO:0000259" key="2">
    <source>
        <dbReference type="PROSITE" id="PS51864"/>
    </source>
</evidence>
<dbReference type="AlphaFoldDB" id="A0AAD9P657"/>
<dbReference type="GO" id="GO:0004222">
    <property type="term" value="F:metalloendopeptidase activity"/>
    <property type="evidence" value="ECO:0007669"/>
    <property type="project" value="InterPro"/>
</dbReference>
<feature type="domain" description="Peptidase M12A" evidence="2">
    <location>
        <begin position="90"/>
        <end position="156"/>
    </location>
</feature>
<dbReference type="InterPro" id="IPR001506">
    <property type="entry name" value="Peptidase_M12A"/>
</dbReference>
<dbReference type="Pfam" id="PF01400">
    <property type="entry name" value="Astacin"/>
    <property type="match status" value="1"/>
</dbReference>
<dbReference type="SUPFAM" id="SSF55486">
    <property type="entry name" value="Metalloproteases ('zincins'), catalytic domain"/>
    <property type="match status" value="1"/>
</dbReference>
<evidence type="ECO:0000313" key="4">
    <source>
        <dbReference type="Proteomes" id="UP001209878"/>
    </source>
</evidence>
<gene>
    <name evidence="3" type="ORF">NP493_122g07004</name>
</gene>
<proteinExistence type="predicted"/>
<accession>A0AAD9P657</accession>
<keyword evidence="4" id="KW-1185">Reference proteome</keyword>
<protein>
    <recommendedName>
        <fullName evidence="2">Peptidase M12A domain-containing protein</fullName>
    </recommendedName>
</protein>